<evidence type="ECO:0000256" key="2">
    <source>
        <dbReference type="ARBA" id="ARBA00008807"/>
    </source>
</evidence>
<dbReference type="GeneID" id="18926245"/>
<dbReference type="NCBIfam" id="TIGR00727">
    <property type="entry name" value="ISP4_OPT"/>
    <property type="match status" value="1"/>
</dbReference>
<feature type="transmembrane region" description="Helical" evidence="9">
    <location>
        <begin position="375"/>
        <end position="392"/>
    </location>
</feature>
<evidence type="ECO:0000256" key="7">
    <source>
        <dbReference type="ARBA" id="ARBA00022989"/>
    </source>
</evidence>
<protein>
    <submittedName>
        <fullName evidence="10">Putative oligopeptide transporter</fullName>
    </submittedName>
</protein>
<evidence type="ECO:0000313" key="10">
    <source>
        <dbReference type="EMBL" id="EGF98219.1"/>
    </source>
</evidence>
<gene>
    <name evidence="10" type="ORF">MELLADRAFT_118568</name>
</gene>
<dbReference type="GO" id="GO:0035673">
    <property type="term" value="F:oligopeptide transmembrane transporter activity"/>
    <property type="evidence" value="ECO:0007669"/>
    <property type="project" value="InterPro"/>
</dbReference>
<dbReference type="NCBIfam" id="TIGR00728">
    <property type="entry name" value="OPT_sfam"/>
    <property type="match status" value="1"/>
</dbReference>
<keyword evidence="11" id="KW-1185">Reference proteome</keyword>
<dbReference type="KEGG" id="mlr:MELLADRAFT_118568"/>
<evidence type="ECO:0000256" key="3">
    <source>
        <dbReference type="ARBA" id="ARBA00022448"/>
    </source>
</evidence>
<dbReference type="EMBL" id="GL883181">
    <property type="protein sequence ID" value="EGF98219.1"/>
    <property type="molecule type" value="Genomic_DNA"/>
</dbReference>
<evidence type="ECO:0000313" key="11">
    <source>
        <dbReference type="Proteomes" id="UP000001072"/>
    </source>
</evidence>
<dbReference type="RefSeq" id="XP_007418508.1">
    <property type="nucleotide sequence ID" value="XM_007418446.1"/>
</dbReference>
<evidence type="ECO:0000256" key="4">
    <source>
        <dbReference type="ARBA" id="ARBA00022692"/>
    </source>
</evidence>
<keyword evidence="6" id="KW-0653">Protein transport</keyword>
<feature type="transmembrane region" description="Helical" evidence="9">
    <location>
        <begin position="226"/>
        <end position="245"/>
    </location>
</feature>
<dbReference type="InParanoid" id="F4SAT1"/>
<dbReference type="GO" id="GO:0016020">
    <property type="term" value="C:membrane"/>
    <property type="evidence" value="ECO:0007669"/>
    <property type="project" value="UniProtKB-SubCell"/>
</dbReference>
<dbReference type="InterPro" id="IPR004648">
    <property type="entry name" value="Oligpept_transpt"/>
</dbReference>
<dbReference type="OrthoDB" id="9986677at2759"/>
<reference evidence="11" key="1">
    <citation type="journal article" date="2011" name="Proc. Natl. Acad. Sci. U.S.A.">
        <title>Obligate biotrophy features unraveled by the genomic analysis of rust fungi.</title>
        <authorList>
            <person name="Duplessis S."/>
            <person name="Cuomo C.A."/>
            <person name="Lin Y.-C."/>
            <person name="Aerts A."/>
            <person name="Tisserant E."/>
            <person name="Veneault-Fourrey C."/>
            <person name="Joly D.L."/>
            <person name="Hacquard S."/>
            <person name="Amselem J."/>
            <person name="Cantarel B.L."/>
            <person name="Chiu R."/>
            <person name="Coutinho P.M."/>
            <person name="Feau N."/>
            <person name="Field M."/>
            <person name="Frey P."/>
            <person name="Gelhaye E."/>
            <person name="Goldberg J."/>
            <person name="Grabherr M.G."/>
            <person name="Kodira C.D."/>
            <person name="Kohler A."/>
            <person name="Kuees U."/>
            <person name="Lindquist E.A."/>
            <person name="Lucas S.M."/>
            <person name="Mago R."/>
            <person name="Mauceli E."/>
            <person name="Morin E."/>
            <person name="Murat C."/>
            <person name="Pangilinan J.L."/>
            <person name="Park R."/>
            <person name="Pearson M."/>
            <person name="Quesneville H."/>
            <person name="Rouhier N."/>
            <person name="Sakthikumar S."/>
            <person name="Salamov A.A."/>
            <person name="Schmutz J."/>
            <person name="Selles B."/>
            <person name="Shapiro H."/>
            <person name="Tanguay P."/>
            <person name="Tuskan G.A."/>
            <person name="Henrissat B."/>
            <person name="Van de Peer Y."/>
            <person name="Rouze P."/>
            <person name="Ellis J.G."/>
            <person name="Dodds P.N."/>
            <person name="Schein J.E."/>
            <person name="Zhong S."/>
            <person name="Hamelin R.C."/>
            <person name="Grigoriev I.V."/>
            <person name="Szabo L.J."/>
            <person name="Martin F."/>
        </authorList>
    </citation>
    <scope>NUCLEOTIDE SEQUENCE [LARGE SCALE GENOMIC DNA]</scope>
    <source>
        <strain evidence="11">98AG31 / pathotype 3-4-7</strain>
    </source>
</reference>
<accession>F4SAT1</accession>
<keyword evidence="4 9" id="KW-0812">Transmembrane</keyword>
<feature type="transmembrane region" description="Helical" evidence="9">
    <location>
        <begin position="153"/>
        <end position="177"/>
    </location>
</feature>
<keyword evidence="3" id="KW-0813">Transport</keyword>
<feature type="transmembrane region" description="Helical" evidence="9">
    <location>
        <begin position="470"/>
        <end position="493"/>
    </location>
</feature>
<evidence type="ECO:0000256" key="9">
    <source>
        <dbReference type="SAM" id="Phobius"/>
    </source>
</evidence>
<dbReference type="eggNOG" id="KOG2262">
    <property type="taxonomic scope" value="Eukaryota"/>
</dbReference>
<feature type="transmembrane region" description="Helical" evidence="9">
    <location>
        <begin position="628"/>
        <end position="650"/>
    </location>
</feature>
<name>F4SAT1_MELLP</name>
<evidence type="ECO:0000256" key="8">
    <source>
        <dbReference type="ARBA" id="ARBA00023136"/>
    </source>
</evidence>
<organism evidence="11">
    <name type="scientific">Melampsora larici-populina (strain 98AG31 / pathotype 3-4-7)</name>
    <name type="common">Poplar leaf rust fungus</name>
    <dbReference type="NCBI Taxonomy" id="747676"/>
    <lineage>
        <taxon>Eukaryota</taxon>
        <taxon>Fungi</taxon>
        <taxon>Dikarya</taxon>
        <taxon>Basidiomycota</taxon>
        <taxon>Pucciniomycotina</taxon>
        <taxon>Pucciniomycetes</taxon>
        <taxon>Pucciniales</taxon>
        <taxon>Melampsoraceae</taxon>
        <taxon>Melampsora</taxon>
    </lineage>
</organism>
<comment type="subcellular location">
    <subcellularLocation>
        <location evidence="1">Membrane</location>
        <topology evidence="1">Multi-pass membrane protein</topology>
    </subcellularLocation>
</comment>
<keyword evidence="8 9" id="KW-0472">Membrane</keyword>
<evidence type="ECO:0000256" key="6">
    <source>
        <dbReference type="ARBA" id="ARBA00022927"/>
    </source>
</evidence>
<keyword evidence="5" id="KW-0571">Peptide transport</keyword>
<proteinExistence type="inferred from homology"/>
<dbReference type="Proteomes" id="UP000001072">
    <property type="component" value="Unassembled WGS sequence"/>
</dbReference>
<keyword evidence="7 9" id="KW-1133">Transmembrane helix</keyword>
<feature type="transmembrane region" description="Helical" evidence="9">
    <location>
        <begin position="551"/>
        <end position="571"/>
    </location>
</feature>
<feature type="transmembrane region" description="Helical" evidence="9">
    <location>
        <begin position="51"/>
        <end position="76"/>
    </location>
</feature>
<dbReference type="Pfam" id="PF03169">
    <property type="entry name" value="OPT"/>
    <property type="match status" value="1"/>
</dbReference>
<dbReference type="AlphaFoldDB" id="F4SAT1"/>
<feature type="transmembrane region" description="Helical" evidence="9">
    <location>
        <begin position="404"/>
        <end position="431"/>
    </location>
</feature>
<evidence type="ECO:0000256" key="1">
    <source>
        <dbReference type="ARBA" id="ARBA00004141"/>
    </source>
</evidence>
<evidence type="ECO:0000256" key="5">
    <source>
        <dbReference type="ARBA" id="ARBA00022856"/>
    </source>
</evidence>
<dbReference type="HOGENOM" id="CLU_004965_1_0_1"/>
<dbReference type="VEuPathDB" id="FungiDB:MELLADRAFT_118568"/>
<dbReference type="PANTHER" id="PTHR22601">
    <property type="entry name" value="ISP4 LIKE PROTEIN"/>
    <property type="match status" value="1"/>
</dbReference>
<feature type="transmembrane region" description="Helical" evidence="9">
    <location>
        <begin position="299"/>
        <end position="320"/>
    </location>
</feature>
<comment type="similarity">
    <text evidence="2">Belongs to the oligopeptide OPT transporter family.</text>
</comment>
<dbReference type="GO" id="GO:0015031">
    <property type="term" value="P:protein transport"/>
    <property type="evidence" value="ECO:0007669"/>
    <property type="project" value="UniProtKB-KW"/>
</dbReference>
<dbReference type="InterPro" id="IPR004813">
    <property type="entry name" value="OPT"/>
</dbReference>
<sequence>MPSIGLSVTSAQLVAYPLGCLMARYLPKNVFRIGDHSFTLNPGPFNMKEHMLISIMANVSFGGAYATDIIAVLRIGRFFNNSALAEKIGFQLTLVLSSQLMGYTLAGMTRKFLVDPQAMVWWGNLSEISVLQALHAKDRDQSVNGWRISRLRFFSLCAIAYGIYYILPGVFFQSLAFFNWTTWIAPQNAKLALITGTISGLGLNPFPTLDWNFQAMDPIVTPLWSIMNLYAGAVIGALTICAVYFKNIRSTSYLPINTWGVFDRYGAPYNATMVLDKSNILDQVRYESYSPPYMTASSIVCYTAFFALYTSNIVHAALYYRKHIMSGLYHLLPSLQASHFFKTLRRKNGEKPLKDQMHSDVHYRLMQVYPQVPEWWFMLVGVISIAMAIFMLKYYESEMPTMPVWGLAFAFAITLALIVPIGTMTAVASAASSLNVLSELVGGYPPKAYGCMTMVQALGFTSDMKIPPKALFAAQLSGTVLSSLISIAGTVTFDTSSLYVMDWQIMNIPDLCSPTQALHFTCPDLNAFFSSSILWGAVGSRRMFTGPDAPYRFCLYGFLVGAIAPFIPWIFSKFWPRSSWRLVHTPVIFVGFLSFGTCNLGYYTPVIPLALFFQRFVKKRYTAWYEKYALTLTAGISSGVAIFGLIYFFALQFNGQSYPWVGNEIFAAGCDAATCTLRQVPTDGFGPTSWK</sequence>
<feature type="transmembrane region" description="Helical" evidence="9">
    <location>
        <begin position="583"/>
        <end position="607"/>
    </location>
</feature>